<dbReference type="EMBL" id="CP025628">
    <property type="protein sequence ID" value="AWD32491.1"/>
    <property type="molecule type" value="Genomic_DNA"/>
</dbReference>
<evidence type="ECO:0000313" key="3">
    <source>
        <dbReference type="Proteomes" id="UP000266796"/>
    </source>
</evidence>
<dbReference type="SUPFAM" id="SSF50998">
    <property type="entry name" value="Quinoprotein alcohol dehydrogenase-like"/>
    <property type="match status" value="1"/>
</dbReference>
<evidence type="ECO:0000259" key="1">
    <source>
        <dbReference type="Pfam" id="PF13360"/>
    </source>
</evidence>
<dbReference type="PANTHER" id="PTHR34512:SF30">
    <property type="entry name" value="OUTER MEMBRANE PROTEIN ASSEMBLY FACTOR BAMB"/>
    <property type="match status" value="1"/>
</dbReference>
<dbReference type="InterPro" id="IPR015943">
    <property type="entry name" value="WD40/YVTN_repeat-like_dom_sf"/>
</dbReference>
<feature type="domain" description="Pyrrolo-quinoline quinone repeat" evidence="1">
    <location>
        <begin position="52"/>
        <end position="283"/>
    </location>
</feature>
<organism evidence="2 3">
    <name type="scientific">Candidatus Kinetoplastidibacterium kentomonadis</name>
    <dbReference type="NCBI Taxonomy" id="1576550"/>
    <lineage>
        <taxon>Bacteria</taxon>
        <taxon>Pseudomonadati</taxon>
        <taxon>Pseudomonadota</taxon>
        <taxon>Betaproteobacteria</taxon>
        <taxon>Candidatus Kinetoplastidibacterium</taxon>
    </lineage>
</organism>
<dbReference type="SMART" id="SM00564">
    <property type="entry name" value="PQQ"/>
    <property type="match status" value="5"/>
</dbReference>
<protein>
    <submittedName>
        <fullName evidence="2">Outer membrane protein assembly factor BamB</fullName>
    </submittedName>
</protein>
<dbReference type="Pfam" id="PF13360">
    <property type="entry name" value="PQQ_2"/>
    <property type="match status" value="1"/>
</dbReference>
<dbReference type="InterPro" id="IPR002372">
    <property type="entry name" value="PQQ_rpt_dom"/>
</dbReference>
<dbReference type="KEGG" id="kso:CKSOR_00374"/>
<keyword evidence="3" id="KW-1185">Reference proteome</keyword>
<accession>A0A3Q8F6M7</accession>
<reference evidence="2 3" key="1">
    <citation type="journal article" date="2018" name="Parasitology">
        <title>The reduced genome of Candidatus Kinetoplastibacterium sorsogonicusi, the endosymbiont of Kentomonas sorsogonicus (Trypanosomatidae): loss of the haem-synthesis pathway.</title>
        <authorList>
            <person name="Silva F.M."/>
            <person name="Kostygov A.Y."/>
            <person name="Spodareva V.V."/>
            <person name="Butenko A."/>
            <person name="Tossou R."/>
            <person name="Lukes J."/>
            <person name="Yurchenko V."/>
            <person name="Alves J.M.P."/>
        </authorList>
    </citation>
    <scope>NUCLEOTIDE SEQUENCE [LARGE SCALE GENOMIC DNA]</scope>
    <source>
        <strain evidence="2 3">MF-08</strain>
    </source>
</reference>
<gene>
    <name evidence="2" type="primary">bamB</name>
    <name evidence="2" type="ORF">CKSOR_00374</name>
</gene>
<sequence length="359" mass="42173">MSCSLHNKIYHINDKEFFIKKTIINNHFFNKISSSIISIIIQKDYLYYAYNNGQISKLNIKLGKICWTNNINHQLISGICVKDNYIATITKDGYLFILDINGKIIWKKNINSSSNYIPIIHNDLVIIRTDNNKLKAFSIINKKLIWNIYSPLFDFNIKEETYFCCHNDLLIASIPDKKIIIIDLKHGNTIWDYSVPVKEGYDDIERINNVYSFHVINNILYIVSYNGDLLAIDLINQFKKIWHNSLNLTIKHLLVENKNLYITDQNNIIRCFNSNNCELLWKYENFCNKNINKPICIKNYLLVSDNKGYIYLLNKYSGTMYGNIKLNHYNNSFTLINDNSFIINSNNRKLSLVEIKNFL</sequence>
<dbReference type="InterPro" id="IPR018391">
    <property type="entry name" value="PQQ_b-propeller_rpt"/>
</dbReference>
<dbReference type="PANTHER" id="PTHR34512">
    <property type="entry name" value="CELL SURFACE PROTEIN"/>
    <property type="match status" value="1"/>
</dbReference>
<dbReference type="AlphaFoldDB" id="A0A3Q8F6M7"/>
<dbReference type="Gene3D" id="2.130.10.10">
    <property type="entry name" value="YVTN repeat-like/Quinoprotein amine dehydrogenase"/>
    <property type="match status" value="1"/>
</dbReference>
<evidence type="ECO:0000313" key="2">
    <source>
        <dbReference type="EMBL" id="AWD32491.1"/>
    </source>
</evidence>
<dbReference type="Proteomes" id="UP000266796">
    <property type="component" value="Chromosome"/>
</dbReference>
<name>A0A3Q8F6M7_9PROT</name>
<dbReference type="InterPro" id="IPR011047">
    <property type="entry name" value="Quinoprotein_ADH-like_sf"/>
</dbReference>
<proteinExistence type="predicted"/>